<dbReference type="PANTHER" id="PTHR37694:SF1">
    <property type="entry name" value="SLR8022 PROTEIN"/>
    <property type="match status" value="1"/>
</dbReference>
<dbReference type="Proteomes" id="UP000178646">
    <property type="component" value="Unassembled WGS sequence"/>
</dbReference>
<sequence length="110" mass="12080">MENKTNELKTKNLDLEKLINYQDGSVVSREVLKLPAGTLTVFAFDAGQGLSEHTAPFDATVYILDGEAEVKISGQIHIVKKGGLLIMPAGQPHSLKAEKRFKMLLIMIKS</sequence>
<dbReference type="InterPro" id="IPR013096">
    <property type="entry name" value="Cupin_2"/>
</dbReference>
<evidence type="ECO:0000313" key="2">
    <source>
        <dbReference type="EMBL" id="OHA50153.1"/>
    </source>
</evidence>
<dbReference type="Gene3D" id="2.60.120.10">
    <property type="entry name" value="Jelly Rolls"/>
    <property type="match status" value="1"/>
</dbReference>
<dbReference type="CDD" id="cd02230">
    <property type="entry name" value="cupin_HP0902-like"/>
    <property type="match status" value="1"/>
</dbReference>
<name>A0A1G2PPI0_9BACT</name>
<accession>A0A1G2PPI0</accession>
<dbReference type="InterPro" id="IPR014710">
    <property type="entry name" value="RmlC-like_jellyroll"/>
</dbReference>
<dbReference type="SUPFAM" id="SSF51182">
    <property type="entry name" value="RmlC-like cupins"/>
    <property type="match status" value="1"/>
</dbReference>
<comment type="caution">
    <text evidence="2">The sequence shown here is derived from an EMBL/GenBank/DDBJ whole genome shotgun (WGS) entry which is preliminary data.</text>
</comment>
<proteinExistence type="predicted"/>
<organism evidence="2 3">
    <name type="scientific">Candidatus Terrybacteria bacterium RIFCSPHIGHO2_02_41_19</name>
    <dbReference type="NCBI Taxonomy" id="1802364"/>
    <lineage>
        <taxon>Bacteria</taxon>
        <taxon>Candidatus Terryibacteriota</taxon>
    </lineage>
</organism>
<dbReference type="PANTHER" id="PTHR37694">
    <property type="entry name" value="SLR8022 PROTEIN"/>
    <property type="match status" value="1"/>
</dbReference>
<dbReference type="Pfam" id="PF07883">
    <property type="entry name" value="Cupin_2"/>
    <property type="match status" value="1"/>
</dbReference>
<gene>
    <name evidence="2" type="ORF">A2W59_00970</name>
</gene>
<evidence type="ECO:0000259" key="1">
    <source>
        <dbReference type="Pfam" id="PF07883"/>
    </source>
</evidence>
<reference evidence="2 3" key="1">
    <citation type="journal article" date="2016" name="Nat. Commun.">
        <title>Thousands of microbial genomes shed light on interconnected biogeochemical processes in an aquifer system.</title>
        <authorList>
            <person name="Anantharaman K."/>
            <person name="Brown C.T."/>
            <person name="Hug L.A."/>
            <person name="Sharon I."/>
            <person name="Castelle C.J."/>
            <person name="Probst A.J."/>
            <person name="Thomas B.C."/>
            <person name="Singh A."/>
            <person name="Wilkins M.J."/>
            <person name="Karaoz U."/>
            <person name="Brodie E.L."/>
            <person name="Williams K.H."/>
            <person name="Hubbard S.S."/>
            <person name="Banfield J.F."/>
        </authorList>
    </citation>
    <scope>NUCLEOTIDE SEQUENCE [LARGE SCALE GENOMIC DNA]</scope>
</reference>
<dbReference type="InterPro" id="IPR011051">
    <property type="entry name" value="RmlC_Cupin_sf"/>
</dbReference>
<feature type="domain" description="Cupin type-2" evidence="1">
    <location>
        <begin position="42"/>
        <end position="106"/>
    </location>
</feature>
<dbReference type="EMBL" id="MHSU01000022">
    <property type="protein sequence ID" value="OHA50153.1"/>
    <property type="molecule type" value="Genomic_DNA"/>
</dbReference>
<dbReference type="AlphaFoldDB" id="A0A1G2PPI0"/>
<evidence type="ECO:0000313" key="3">
    <source>
        <dbReference type="Proteomes" id="UP000178646"/>
    </source>
</evidence>
<protein>
    <submittedName>
        <fullName evidence="2">Cupin</fullName>
    </submittedName>
</protein>